<dbReference type="FunFam" id="3.30.70.270:FF:000020">
    <property type="entry name" value="Transposon Tf2-6 polyprotein-like Protein"/>
    <property type="match status" value="1"/>
</dbReference>
<evidence type="ECO:0000259" key="8">
    <source>
        <dbReference type="PROSITE" id="PS50994"/>
    </source>
</evidence>
<dbReference type="InterPro" id="IPR041373">
    <property type="entry name" value="RT_RNaseH"/>
</dbReference>
<evidence type="ECO:0000256" key="6">
    <source>
        <dbReference type="ARBA" id="ARBA00022918"/>
    </source>
</evidence>
<keyword evidence="2" id="KW-0548">Nucleotidyltransferase</keyword>
<reference evidence="9 10" key="1">
    <citation type="journal article" date="2017" name="Int. J. Parasitol.">
        <title>The genome of the protozoan parasite Cystoisospora suis and a reverse vaccinology approach to identify vaccine candidates.</title>
        <authorList>
            <person name="Palmieri N."/>
            <person name="Shrestha A."/>
            <person name="Ruttkowski B."/>
            <person name="Beck T."/>
            <person name="Vogl C."/>
            <person name="Tomley F."/>
            <person name="Blake D.P."/>
            <person name="Joachim A."/>
        </authorList>
    </citation>
    <scope>NUCLEOTIDE SEQUENCE [LARGE SCALE GENOMIC DNA]</scope>
    <source>
        <strain evidence="9 10">Wien I</strain>
    </source>
</reference>
<dbReference type="Pfam" id="PF00078">
    <property type="entry name" value="RVT_1"/>
    <property type="match status" value="1"/>
</dbReference>
<feature type="non-terminal residue" evidence="9">
    <location>
        <position position="879"/>
    </location>
</feature>
<dbReference type="InterPro" id="IPR000477">
    <property type="entry name" value="RT_dom"/>
</dbReference>
<dbReference type="InterPro" id="IPR043128">
    <property type="entry name" value="Rev_trsase/Diguanyl_cyclase"/>
</dbReference>
<evidence type="ECO:0000256" key="5">
    <source>
        <dbReference type="ARBA" id="ARBA00022801"/>
    </source>
</evidence>
<name>A0A2C6LDG9_9APIC</name>
<proteinExistence type="predicted"/>
<dbReference type="Gene3D" id="3.30.420.10">
    <property type="entry name" value="Ribonuclease H-like superfamily/Ribonuclease H"/>
    <property type="match status" value="1"/>
</dbReference>
<dbReference type="InterPro" id="IPR041588">
    <property type="entry name" value="Integrase_H2C2"/>
</dbReference>
<dbReference type="Pfam" id="PF17921">
    <property type="entry name" value="Integrase_H2C2"/>
    <property type="match status" value="1"/>
</dbReference>
<dbReference type="GO" id="GO:0003964">
    <property type="term" value="F:RNA-directed DNA polymerase activity"/>
    <property type="evidence" value="ECO:0007669"/>
    <property type="project" value="UniProtKB-KW"/>
</dbReference>
<dbReference type="Gene3D" id="3.10.10.10">
    <property type="entry name" value="HIV Type 1 Reverse Transcriptase, subunit A, domain 1"/>
    <property type="match status" value="1"/>
</dbReference>
<feature type="region of interest" description="Disordered" evidence="7">
    <location>
        <begin position="118"/>
        <end position="150"/>
    </location>
</feature>
<dbReference type="SUPFAM" id="SSF53098">
    <property type="entry name" value="Ribonuclease H-like"/>
    <property type="match status" value="1"/>
</dbReference>
<feature type="domain" description="Integrase catalytic" evidence="8">
    <location>
        <begin position="663"/>
        <end position="820"/>
    </location>
</feature>
<evidence type="ECO:0000256" key="4">
    <source>
        <dbReference type="ARBA" id="ARBA00022759"/>
    </source>
</evidence>
<evidence type="ECO:0000313" key="9">
    <source>
        <dbReference type="EMBL" id="PHJ25208.1"/>
    </source>
</evidence>
<protein>
    <submittedName>
        <fullName evidence="9">Retrotransposon ty3-gypsy subclass</fullName>
    </submittedName>
</protein>
<dbReference type="PROSITE" id="PS50994">
    <property type="entry name" value="INTEGRASE"/>
    <property type="match status" value="1"/>
</dbReference>
<dbReference type="InterPro" id="IPR043502">
    <property type="entry name" value="DNA/RNA_pol_sf"/>
</dbReference>
<dbReference type="Proteomes" id="UP000221165">
    <property type="component" value="Unassembled WGS sequence"/>
</dbReference>
<evidence type="ECO:0000256" key="1">
    <source>
        <dbReference type="ARBA" id="ARBA00022679"/>
    </source>
</evidence>
<dbReference type="AlphaFoldDB" id="A0A2C6LDG9"/>
<dbReference type="Gene3D" id="3.30.70.270">
    <property type="match status" value="1"/>
</dbReference>
<keyword evidence="10" id="KW-1185">Reference proteome</keyword>
<dbReference type="CDD" id="cd01647">
    <property type="entry name" value="RT_LTR"/>
    <property type="match status" value="1"/>
</dbReference>
<evidence type="ECO:0000313" key="10">
    <source>
        <dbReference type="Proteomes" id="UP000221165"/>
    </source>
</evidence>
<dbReference type="InterPro" id="IPR036397">
    <property type="entry name" value="RNaseH_sf"/>
</dbReference>
<evidence type="ECO:0000256" key="3">
    <source>
        <dbReference type="ARBA" id="ARBA00022722"/>
    </source>
</evidence>
<comment type="caution">
    <text evidence="9">The sequence shown here is derived from an EMBL/GenBank/DDBJ whole genome shotgun (WGS) entry which is preliminary data.</text>
</comment>
<evidence type="ECO:0000256" key="7">
    <source>
        <dbReference type="SAM" id="MobiDB-lite"/>
    </source>
</evidence>
<feature type="compositionally biased region" description="Basic and acidic residues" evidence="7">
    <location>
        <begin position="118"/>
        <end position="130"/>
    </location>
</feature>
<feature type="region of interest" description="Disordered" evidence="7">
    <location>
        <begin position="1"/>
        <end position="82"/>
    </location>
</feature>
<evidence type="ECO:0000256" key="2">
    <source>
        <dbReference type="ARBA" id="ARBA00022695"/>
    </source>
</evidence>
<dbReference type="InterPro" id="IPR012337">
    <property type="entry name" value="RNaseH-like_sf"/>
</dbReference>
<dbReference type="InterPro" id="IPR050951">
    <property type="entry name" value="Retrovirus_Pol_polyprotein"/>
</dbReference>
<dbReference type="Pfam" id="PF17917">
    <property type="entry name" value="RT_RNaseH"/>
    <property type="match status" value="1"/>
</dbReference>
<dbReference type="GO" id="GO:0015074">
    <property type="term" value="P:DNA integration"/>
    <property type="evidence" value="ECO:0007669"/>
    <property type="project" value="InterPro"/>
</dbReference>
<keyword evidence="1" id="KW-0808">Transferase</keyword>
<dbReference type="InterPro" id="IPR001584">
    <property type="entry name" value="Integrase_cat-core"/>
</dbReference>
<gene>
    <name evidence="9" type="ORF">CSUI_000938</name>
</gene>
<dbReference type="GO" id="GO:0003676">
    <property type="term" value="F:nucleic acid binding"/>
    <property type="evidence" value="ECO:0007669"/>
    <property type="project" value="InterPro"/>
</dbReference>
<keyword evidence="5" id="KW-0378">Hydrolase</keyword>
<organism evidence="9 10">
    <name type="scientific">Cystoisospora suis</name>
    <dbReference type="NCBI Taxonomy" id="483139"/>
    <lineage>
        <taxon>Eukaryota</taxon>
        <taxon>Sar</taxon>
        <taxon>Alveolata</taxon>
        <taxon>Apicomplexa</taxon>
        <taxon>Conoidasida</taxon>
        <taxon>Coccidia</taxon>
        <taxon>Eucoccidiorida</taxon>
        <taxon>Eimeriorina</taxon>
        <taxon>Sarcocystidae</taxon>
        <taxon>Cystoisospora</taxon>
    </lineage>
</organism>
<dbReference type="CDD" id="cd09274">
    <property type="entry name" value="RNase_HI_RT_Ty3"/>
    <property type="match status" value="1"/>
</dbReference>
<dbReference type="PANTHER" id="PTHR37984">
    <property type="entry name" value="PROTEIN CBG26694"/>
    <property type="match status" value="1"/>
</dbReference>
<dbReference type="GO" id="GO:0016787">
    <property type="term" value="F:hydrolase activity"/>
    <property type="evidence" value="ECO:0007669"/>
    <property type="project" value="UniProtKB-KW"/>
</dbReference>
<dbReference type="Gene3D" id="1.10.340.70">
    <property type="match status" value="1"/>
</dbReference>
<keyword evidence="3" id="KW-0540">Nuclease</keyword>
<dbReference type="GeneID" id="94424355"/>
<accession>A0A2C6LDG9</accession>
<dbReference type="RefSeq" id="XP_067926880.1">
    <property type="nucleotide sequence ID" value="XM_068061144.1"/>
</dbReference>
<feature type="compositionally biased region" description="Basic and acidic residues" evidence="7">
    <location>
        <begin position="15"/>
        <end position="28"/>
    </location>
</feature>
<dbReference type="SUPFAM" id="SSF56672">
    <property type="entry name" value="DNA/RNA polymerases"/>
    <property type="match status" value="1"/>
</dbReference>
<dbReference type="EMBL" id="MIGC01000373">
    <property type="protein sequence ID" value="PHJ25208.1"/>
    <property type="molecule type" value="Genomic_DNA"/>
</dbReference>
<keyword evidence="4" id="KW-0255">Endonuclease</keyword>
<dbReference type="VEuPathDB" id="ToxoDB:CSUI_000938"/>
<dbReference type="GO" id="GO:0004519">
    <property type="term" value="F:endonuclease activity"/>
    <property type="evidence" value="ECO:0007669"/>
    <property type="project" value="UniProtKB-KW"/>
</dbReference>
<sequence>MEQEDATPTESGSGSEKEQAPKKGEKNTRNKGGGGIRARKKRVSEEKKFTLADARQATRSPRKKGERPEEEEDEESVGKGTEERRRIIEICSMVQFRRWIKKGQVEFVGAVKLEKLTEEPDGGRQEREVCHSVQPPLQSDPTPPSKQMEREGRLLDKEFRELVDEFSDIFRTLPPGAAKDRKIKHQIPTIPGKVPNYPTKCYNLSEEHLAELKKYIKDLLDKGFIIPSQSPIAAPPHGSLRLVLDYRALNGITIKDSYPIPRIQDLINKLGKAEWYSKLDLQKGYYQVEVVEEDQWKTAFRTRYGTFQFKVMPFGLSGAPSTFQNWPEILRNRKQLRGFLGMVGFYRRLIPNFNKTAHPLHQLLKEDSDMMWGPKHSQAVHELKQKLMDATNVHIFDPEKPITIKTDASKHAIGAVLEQDGWPIAFESKKMGARDKFLPAYESELLAIVYALTKWKSFIGSKLVTVETDHATLSRMLTQKQVTSRLGYWLDKLADFNIKIVYKPGKQNVVADAISRRPDLVGAIRGNRERRRWRPNEEELRRWERAYLACRDFATPTRIARGIVRNDSVVPYRGEQAAREGIDEERRNHCAGEELRKKILVHYHDHVLAGHPGIDRTKPAIRTHFGWPKMHEDIEAFVKACTRCARNKAFRKRSGGLLQPLLIPEVPWEEISLDLIVGLPTTSDGYDTILTIVCRLTKMAHFAPTTQTVNTEGIVQILVREVVRLHGVPVSDRDTRFTSDIWKTLCKQLDIKQRRSTAYHPQTDGQAERTNQTIEQMLRCVLRGDETKWDEMLPLVEYAYNSMQHSSTKAAPFDLLYGFIPPTPICQTLGVPTITGELTLPFQANMKLQLAKRELAKAQEYQKRYADRTRREVEFKEGQ</sequence>
<dbReference type="FunFam" id="3.30.420.10:FF:000032">
    <property type="entry name" value="Retrovirus-related Pol polyprotein from transposon 297-like Protein"/>
    <property type="match status" value="1"/>
</dbReference>
<dbReference type="PANTHER" id="PTHR37984:SF5">
    <property type="entry name" value="PROTEIN NYNRIN-LIKE"/>
    <property type="match status" value="1"/>
</dbReference>
<keyword evidence="6" id="KW-0695">RNA-directed DNA polymerase</keyword>
<dbReference type="FunFam" id="1.10.340.70:FF:000001">
    <property type="entry name" value="Retrovirus-related Pol polyprotein from transposon gypsy-like Protein"/>
    <property type="match status" value="1"/>
</dbReference>
<dbReference type="OrthoDB" id="2013610at2759"/>